<dbReference type="SUPFAM" id="SSF54523">
    <property type="entry name" value="Pili subunits"/>
    <property type="match status" value="1"/>
</dbReference>
<keyword evidence="1" id="KW-0812">Transmembrane</keyword>
<evidence type="ECO:0000313" key="3">
    <source>
        <dbReference type="Proteomes" id="UP001156870"/>
    </source>
</evidence>
<protein>
    <submittedName>
        <fullName evidence="2">Pilin structural protein V10</fullName>
    </submittedName>
</protein>
<proteinExistence type="predicted"/>
<dbReference type="Pfam" id="PF07963">
    <property type="entry name" value="N_methyl"/>
    <property type="match status" value="1"/>
</dbReference>
<sequence>MGKLSNNQVGFTLIELTAVIVILGILAAFAIPRFADLSSEARVATLEALRGNVSSAASIIKSKSILESTSDAPFSSIEINGQTIDLEYGAPAPTASGIGIALNADWAADLSRSFVYVRRNDELMISPSGLYNTVPTQAQMVASACYLIYYQELPNTPFRVFIPNSNGC</sequence>
<dbReference type="EMBL" id="BSPD01000061">
    <property type="protein sequence ID" value="GLS26753.1"/>
    <property type="molecule type" value="Genomic_DNA"/>
</dbReference>
<dbReference type="NCBIfam" id="TIGR02532">
    <property type="entry name" value="IV_pilin_GFxxxE"/>
    <property type="match status" value="1"/>
</dbReference>
<feature type="transmembrane region" description="Helical" evidence="1">
    <location>
        <begin position="12"/>
        <end position="32"/>
    </location>
</feature>
<dbReference type="Proteomes" id="UP001156870">
    <property type="component" value="Unassembled WGS sequence"/>
</dbReference>
<evidence type="ECO:0000256" key="1">
    <source>
        <dbReference type="SAM" id="Phobius"/>
    </source>
</evidence>
<evidence type="ECO:0000313" key="2">
    <source>
        <dbReference type="EMBL" id="GLS26753.1"/>
    </source>
</evidence>
<gene>
    <name evidence="2" type="ORF">GCM10007877_24720</name>
</gene>
<dbReference type="Gene3D" id="3.30.700.10">
    <property type="entry name" value="Glycoprotein, Type 4 Pilin"/>
    <property type="match status" value="1"/>
</dbReference>
<reference evidence="2 3" key="1">
    <citation type="journal article" date="2014" name="Int. J. Syst. Evol. Microbiol.">
        <title>Complete genome sequence of Corynebacterium casei LMG S-19264T (=DSM 44701T), isolated from a smear-ripened cheese.</title>
        <authorList>
            <consortium name="US DOE Joint Genome Institute (JGI-PGF)"/>
            <person name="Walter F."/>
            <person name="Albersmeier A."/>
            <person name="Kalinowski J."/>
            <person name="Ruckert C."/>
        </authorList>
    </citation>
    <scope>NUCLEOTIDE SEQUENCE [LARGE SCALE GENOMIC DNA]</scope>
    <source>
        <strain evidence="2 3">NBRC 110095</strain>
    </source>
</reference>
<dbReference type="RefSeq" id="WP_232594909.1">
    <property type="nucleotide sequence ID" value="NZ_BSPD01000061.1"/>
</dbReference>
<dbReference type="InterPro" id="IPR012902">
    <property type="entry name" value="N_methyl_site"/>
</dbReference>
<organism evidence="2 3">
    <name type="scientific">Marinibactrum halimedae</name>
    <dbReference type="NCBI Taxonomy" id="1444977"/>
    <lineage>
        <taxon>Bacteria</taxon>
        <taxon>Pseudomonadati</taxon>
        <taxon>Pseudomonadota</taxon>
        <taxon>Gammaproteobacteria</taxon>
        <taxon>Cellvibrionales</taxon>
        <taxon>Cellvibrionaceae</taxon>
        <taxon>Marinibactrum</taxon>
    </lineage>
</organism>
<keyword evidence="1" id="KW-1133">Transmembrane helix</keyword>
<dbReference type="InterPro" id="IPR045584">
    <property type="entry name" value="Pilin-like"/>
</dbReference>
<dbReference type="AlphaFoldDB" id="A0AA37T462"/>
<name>A0AA37T462_9GAMM</name>
<comment type="caution">
    <text evidence="2">The sequence shown here is derived from an EMBL/GenBank/DDBJ whole genome shotgun (WGS) entry which is preliminary data.</text>
</comment>
<keyword evidence="3" id="KW-1185">Reference proteome</keyword>
<accession>A0AA37T462</accession>
<keyword evidence="1" id="KW-0472">Membrane</keyword>